<dbReference type="PANTHER" id="PTHR14202">
    <property type="entry name" value="60 KDA RIBONUCLEOPROTEIN SSA/RO"/>
    <property type="match status" value="1"/>
</dbReference>
<evidence type="ECO:0000256" key="2">
    <source>
        <dbReference type="ARBA" id="ARBA00007814"/>
    </source>
</evidence>
<evidence type="ECO:0000313" key="9">
    <source>
        <dbReference type="EMBL" id="GLW75413.1"/>
    </source>
</evidence>
<organism evidence="9 10">
    <name type="scientific">Kitasatospora phosalacinea</name>
    <dbReference type="NCBI Taxonomy" id="2065"/>
    <lineage>
        <taxon>Bacteria</taxon>
        <taxon>Bacillati</taxon>
        <taxon>Actinomycetota</taxon>
        <taxon>Actinomycetes</taxon>
        <taxon>Kitasatosporales</taxon>
        <taxon>Streptomycetaceae</taxon>
        <taxon>Kitasatospora</taxon>
    </lineage>
</organism>
<evidence type="ECO:0000256" key="7">
    <source>
        <dbReference type="SAM" id="MobiDB-lite"/>
    </source>
</evidence>
<dbReference type="EMBL" id="BSSA01000061">
    <property type="protein sequence ID" value="GLW75413.1"/>
    <property type="molecule type" value="Genomic_DNA"/>
</dbReference>
<feature type="domain" description="TROVE" evidence="8">
    <location>
        <begin position="57"/>
        <end position="391"/>
    </location>
</feature>
<dbReference type="GO" id="GO:0003723">
    <property type="term" value="F:RNA binding"/>
    <property type="evidence" value="ECO:0007669"/>
    <property type="project" value="UniProtKB-KW"/>
</dbReference>
<dbReference type="PANTHER" id="PTHR14202:SF0">
    <property type="entry name" value="RNA-BINDING PROTEIN RO60"/>
    <property type="match status" value="1"/>
</dbReference>
<dbReference type="SUPFAM" id="SSF53300">
    <property type="entry name" value="vWA-like"/>
    <property type="match status" value="1"/>
</dbReference>
<accession>A0A9W6QIF9</accession>
<dbReference type="InterPro" id="IPR036465">
    <property type="entry name" value="vWFA_dom_sf"/>
</dbReference>
<gene>
    <name evidence="9" type="ORF">Kpho02_77100</name>
</gene>
<keyword evidence="5" id="KW-0694">RNA-binding</keyword>
<dbReference type="InterPro" id="IPR040322">
    <property type="entry name" value="TROVE2"/>
</dbReference>
<dbReference type="GO" id="GO:0005737">
    <property type="term" value="C:cytoplasm"/>
    <property type="evidence" value="ECO:0007669"/>
    <property type="project" value="UniProtKB-SubCell"/>
</dbReference>
<keyword evidence="4" id="KW-0479">Metal-binding</keyword>
<keyword evidence="3" id="KW-0963">Cytoplasm</keyword>
<name>A0A9W6QIF9_9ACTN</name>
<dbReference type="PROSITE" id="PS50988">
    <property type="entry name" value="TROVE"/>
    <property type="match status" value="1"/>
</dbReference>
<evidence type="ECO:0000259" key="8">
    <source>
        <dbReference type="PROSITE" id="PS50988"/>
    </source>
</evidence>
<dbReference type="InterPro" id="IPR037214">
    <property type="entry name" value="TROVE_dom_sf"/>
</dbReference>
<proteinExistence type="inferred from homology"/>
<dbReference type="GO" id="GO:1990904">
    <property type="term" value="C:ribonucleoprotein complex"/>
    <property type="evidence" value="ECO:0007669"/>
    <property type="project" value="UniProtKB-KW"/>
</dbReference>
<evidence type="ECO:0000256" key="6">
    <source>
        <dbReference type="ARBA" id="ARBA00023274"/>
    </source>
</evidence>
<evidence type="ECO:0000256" key="4">
    <source>
        <dbReference type="ARBA" id="ARBA00022723"/>
    </source>
</evidence>
<dbReference type="RefSeq" id="WP_285740938.1">
    <property type="nucleotide sequence ID" value="NZ_BSSA01000061.1"/>
</dbReference>
<dbReference type="SUPFAM" id="SSF140864">
    <property type="entry name" value="TROVE domain-like"/>
    <property type="match status" value="1"/>
</dbReference>
<dbReference type="InterPro" id="IPR008858">
    <property type="entry name" value="TROVE_dom"/>
</dbReference>
<evidence type="ECO:0000256" key="1">
    <source>
        <dbReference type="ARBA" id="ARBA00004496"/>
    </source>
</evidence>
<dbReference type="Gene3D" id="3.40.50.410">
    <property type="entry name" value="von Willebrand factor, type A domain"/>
    <property type="match status" value="1"/>
</dbReference>
<comment type="caution">
    <text evidence="9">The sequence shown here is derived from an EMBL/GenBank/DDBJ whole genome shotgun (WGS) entry which is preliminary data.</text>
</comment>
<keyword evidence="6" id="KW-0687">Ribonucleoprotein</keyword>
<sequence>MTRFNRQRIKAATRAEIRTETPELFSAGASGQLALHGRWPLAPRSARTPSAPVPGPLTNHQGGAGWQRDPRTELFVLAVTHFSGQHSFYESAADREERFTTLVRRFALEDPSWALGLLRWLRNQAQIRSAAVAGAVEFARARAEARAPGHSRQAVDAVLQRPDEPGEFLALWTARYGRRLPQPVRRGLGDAARRLYTARAVLKYDTPSHAFRFADVLELTHPAPAADRPRQGELFRYVLDRRHHLHRAVPPRDEPVLAAREQLAALPLAERPAVLAAPDAAHRLAAAGMTWEALAGWLQGPMDAAAWEAVIPSMGTMALVRNLRNFDRAGIGDEAASLVAARITDPEQVARSRQLPFRFLAAHRAAPGPRWAAALETALGHSLANVPHLPGRTLVLVDRSGSMFGVPESRTELTRADAAAVFGSALALRADRADLVEFGTDSRPVEPAPDESLLTTVERFHDLGGTDTAGAVARHFDGHHRVVVITDEQPGLFGRFDPFASVPPDVPVYTWNLCGYRTGHAPPAPNRHVFGGLSDAAFRLVPLLEAGGAEQWPWEPPVTSG</sequence>
<evidence type="ECO:0000256" key="3">
    <source>
        <dbReference type="ARBA" id="ARBA00022490"/>
    </source>
</evidence>
<dbReference type="Proteomes" id="UP001165041">
    <property type="component" value="Unassembled WGS sequence"/>
</dbReference>
<comment type="similarity">
    <text evidence="2">Belongs to the Ro 60 kDa family.</text>
</comment>
<dbReference type="GO" id="GO:0046872">
    <property type="term" value="F:metal ion binding"/>
    <property type="evidence" value="ECO:0007669"/>
    <property type="project" value="UniProtKB-KW"/>
</dbReference>
<dbReference type="AlphaFoldDB" id="A0A9W6QIF9"/>
<dbReference type="Pfam" id="PF05731">
    <property type="entry name" value="TROVE"/>
    <property type="match status" value="1"/>
</dbReference>
<evidence type="ECO:0000313" key="10">
    <source>
        <dbReference type="Proteomes" id="UP001165041"/>
    </source>
</evidence>
<comment type="subcellular location">
    <subcellularLocation>
        <location evidence="1">Cytoplasm</location>
    </subcellularLocation>
</comment>
<feature type="region of interest" description="Disordered" evidence="7">
    <location>
        <begin position="44"/>
        <end position="65"/>
    </location>
</feature>
<reference evidence="9" key="1">
    <citation type="submission" date="2023-02" db="EMBL/GenBank/DDBJ databases">
        <title>Kitasatospora phosalacinea NBRC 14627.</title>
        <authorList>
            <person name="Ichikawa N."/>
            <person name="Sato H."/>
            <person name="Tonouchi N."/>
        </authorList>
    </citation>
    <scope>NUCLEOTIDE SEQUENCE</scope>
    <source>
        <strain evidence="9">NBRC 14627</strain>
    </source>
</reference>
<evidence type="ECO:0000256" key="5">
    <source>
        <dbReference type="ARBA" id="ARBA00022884"/>
    </source>
</evidence>
<protein>
    <submittedName>
        <fullName evidence="9">RNA-binding protein</fullName>
    </submittedName>
</protein>